<dbReference type="Proteomes" id="UP000034371">
    <property type="component" value="Unassembled WGS sequence"/>
</dbReference>
<feature type="non-terminal residue" evidence="1">
    <location>
        <position position="35"/>
    </location>
</feature>
<name>A0A0G0ZIM7_9BACT</name>
<reference evidence="1 2" key="1">
    <citation type="journal article" date="2015" name="Nature">
        <title>rRNA introns, odd ribosomes, and small enigmatic genomes across a large radiation of phyla.</title>
        <authorList>
            <person name="Brown C.T."/>
            <person name="Hug L.A."/>
            <person name="Thomas B.C."/>
            <person name="Sharon I."/>
            <person name="Castelle C.J."/>
            <person name="Singh A."/>
            <person name="Wilkins M.J."/>
            <person name="Williams K.H."/>
            <person name="Banfield J.F."/>
        </authorList>
    </citation>
    <scope>NUCLEOTIDE SEQUENCE [LARGE SCALE GENOMIC DNA]</scope>
</reference>
<dbReference type="AlphaFoldDB" id="A0A0G0ZIM7"/>
<comment type="caution">
    <text evidence="1">The sequence shown here is derived from an EMBL/GenBank/DDBJ whole genome shotgun (WGS) entry which is preliminary data.</text>
</comment>
<evidence type="ECO:0000313" key="1">
    <source>
        <dbReference type="EMBL" id="KKS21896.1"/>
    </source>
</evidence>
<dbReference type="EMBL" id="LCBY01000027">
    <property type="protein sequence ID" value="KKS21896.1"/>
    <property type="molecule type" value="Genomic_DNA"/>
</dbReference>
<proteinExistence type="predicted"/>
<gene>
    <name evidence="1" type="ORF">UU78_C0027G0009</name>
</gene>
<accession>A0A0G0ZIM7</accession>
<organism evidence="1 2">
    <name type="scientific">Candidatus Roizmanbacteria bacterium GW2011_GWC2_41_7</name>
    <dbReference type="NCBI Taxonomy" id="1618487"/>
    <lineage>
        <taxon>Bacteria</taxon>
        <taxon>Candidatus Roizmaniibacteriota</taxon>
    </lineage>
</organism>
<evidence type="ECO:0000313" key="2">
    <source>
        <dbReference type="Proteomes" id="UP000034371"/>
    </source>
</evidence>
<protein>
    <submittedName>
        <fullName evidence="1">Uncharacterized protein</fullName>
    </submittedName>
</protein>
<sequence>MIGLKRGTVKLVPHNPKWSVLFEDEKQLLKNTFGN</sequence>